<comment type="similarity">
    <text evidence="3">Belongs to the glycosyl hydrolase 13 family. GlgB subfamily.</text>
</comment>
<dbReference type="SUPFAM" id="SSF51011">
    <property type="entry name" value="Glycosyl hydrolase domain"/>
    <property type="match status" value="1"/>
</dbReference>
<dbReference type="InterPro" id="IPR013783">
    <property type="entry name" value="Ig-like_fold"/>
</dbReference>
<evidence type="ECO:0000256" key="2">
    <source>
        <dbReference type="ARBA" id="ARBA00002953"/>
    </source>
</evidence>
<sequence length="551" mass="63942">MNTRDYLEAKSFDGYKFFGAHKKDKGYIFRLLAPNSSEVYIIGDFNNWERQAMRKYSTGVFSITIDQAKIGDAYQFILKDGDREEKKIDPFAKSINYIEKTAVICDDTFKYKSRQIRTEAKNILQVFLGSLFKAKEKSADEIFNSIIDHAKENNYDTILLMPVNEYQNYKSMGYAPMNLFSYSNRYGDLVSFRQFIDLAHKNKIKILVELDIGEFDPDSMGLINFDGNNIYNYPYDDILYNYHGSINFDLSKPLSQSYVQSAVDYYLKEYKVDGIYFPAIENILYWQGDKNRGINKESSEFLSKLNTHIKESKALSLAGFSGEYKNDIDFDMVFDNKTKACINMLKDQPMKRDHYKNFITDLINKATGKNLLGFSYVDSFLNEASLAMKMYSDDKKLEQLKTLLTFLYTIKSPKMLFMGDDSGDLKTFSVYNKFDFKKFENNIEDFNTYYKDITDLFIKENCLSDEDSGVALLDVEGYSLYAYKRTYKKDSFLVVINFTDIDYKIESPYDLEEIINTEDLKYKGSGNINGSLNKGDNINIMPFGSAIFRIK</sequence>
<dbReference type="PIRSF" id="PIRSF000463">
    <property type="entry name" value="GlgB"/>
    <property type="match status" value="1"/>
</dbReference>
<dbReference type="InterPro" id="IPR013780">
    <property type="entry name" value="Glyco_hydro_b"/>
</dbReference>
<dbReference type="InterPro" id="IPR004193">
    <property type="entry name" value="Glyco_hydro_13_N"/>
</dbReference>
<dbReference type="KEGG" id="apr:Apre_0788"/>
<comment type="function">
    <text evidence="2">Catalyzes the formation of the alpha-1,6-glucosidic linkages in glycogen by scission of a 1,4-alpha-linked oligosaccharide from growing alpha-1,4-glucan chains and the subsequent attachment of the oligosaccharide to the alpha-1,6 position.</text>
</comment>
<dbReference type="GO" id="GO:0005737">
    <property type="term" value="C:cytoplasm"/>
    <property type="evidence" value="ECO:0007669"/>
    <property type="project" value="TreeGrafter"/>
</dbReference>
<evidence type="ECO:0000256" key="5">
    <source>
        <dbReference type="ARBA" id="ARBA00022676"/>
    </source>
</evidence>
<dbReference type="Gene3D" id="3.20.20.80">
    <property type="entry name" value="Glycosidases"/>
    <property type="match status" value="1"/>
</dbReference>
<dbReference type="OrthoDB" id="9805159at2"/>
<dbReference type="Gene3D" id="2.60.40.10">
    <property type="entry name" value="Immunoglobulins"/>
    <property type="match status" value="1"/>
</dbReference>
<evidence type="ECO:0000313" key="9">
    <source>
        <dbReference type="Proteomes" id="UP000002294"/>
    </source>
</evidence>
<dbReference type="InterPro" id="IPR044143">
    <property type="entry name" value="GlgB_N_E_set_prok"/>
</dbReference>
<keyword evidence="9" id="KW-1185">Reference proteome</keyword>
<evidence type="ECO:0000259" key="7">
    <source>
        <dbReference type="SMART" id="SM00642"/>
    </source>
</evidence>
<proteinExistence type="inferred from homology"/>
<evidence type="ECO:0000256" key="3">
    <source>
        <dbReference type="ARBA" id="ARBA00009000"/>
    </source>
</evidence>
<dbReference type="RefSeq" id="WP_015777719.1">
    <property type="nucleotide sequence ID" value="NC_013171.1"/>
</dbReference>
<dbReference type="Gene3D" id="2.60.40.1180">
    <property type="entry name" value="Golgi alpha-mannosidase II"/>
    <property type="match status" value="1"/>
</dbReference>
<dbReference type="PANTHER" id="PTHR43651:SF3">
    <property type="entry name" value="1,4-ALPHA-GLUCAN-BRANCHING ENZYME"/>
    <property type="match status" value="1"/>
</dbReference>
<keyword evidence="6 8" id="KW-0808">Transferase</keyword>
<dbReference type="GO" id="GO:0043169">
    <property type="term" value="F:cation binding"/>
    <property type="evidence" value="ECO:0007669"/>
    <property type="project" value="InterPro"/>
</dbReference>
<evidence type="ECO:0000256" key="4">
    <source>
        <dbReference type="ARBA" id="ARBA00012541"/>
    </source>
</evidence>
<dbReference type="HOGENOM" id="CLU_004245_4_0_9"/>
<feature type="domain" description="Glycosyl hydrolase family 13 catalytic" evidence="7">
    <location>
        <begin position="125"/>
        <end position="459"/>
    </location>
</feature>
<dbReference type="InterPro" id="IPR006047">
    <property type="entry name" value="GH13_cat_dom"/>
</dbReference>
<dbReference type="EC" id="2.4.1.18" evidence="4"/>
<dbReference type="STRING" id="525919.Apre_0788"/>
<evidence type="ECO:0000256" key="1">
    <source>
        <dbReference type="ARBA" id="ARBA00000826"/>
    </source>
</evidence>
<dbReference type="GO" id="GO:0003844">
    <property type="term" value="F:1,4-alpha-glucan branching enzyme activity"/>
    <property type="evidence" value="ECO:0007669"/>
    <property type="project" value="UniProtKB-EC"/>
</dbReference>
<dbReference type="InterPro" id="IPR006048">
    <property type="entry name" value="A-amylase/branching_C"/>
</dbReference>
<dbReference type="AlphaFoldDB" id="C7RH55"/>
<dbReference type="GO" id="GO:0005978">
    <property type="term" value="P:glycogen biosynthetic process"/>
    <property type="evidence" value="ECO:0007669"/>
    <property type="project" value="InterPro"/>
</dbReference>
<keyword evidence="5 8" id="KW-0328">Glycosyltransferase</keyword>
<dbReference type="CDD" id="cd11322">
    <property type="entry name" value="AmyAc_Glg_BE"/>
    <property type="match status" value="1"/>
</dbReference>
<dbReference type="Pfam" id="PF02922">
    <property type="entry name" value="CBM_48"/>
    <property type="match status" value="1"/>
</dbReference>
<dbReference type="EMBL" id="CP001708">
    <property type="protein sequence ID" value="ACV28816.1"/>
    <property type="molecule type" value="Genomic_DNA"/>
</dbReference>
<dbReference type="SUPFAM" id="SSF81296">
    <property type="entry name" value="E set domains"/>
    <property type="match status" value="1"/>
</dbReference>
<dbReference type="SMART" id="SM00642">
    <property type="entry name" value="Aamy"/>
    <property type="match status" value="1"/>
</dbReference>
<name>C7RH55_ANAPD</name>
<accession>C7RH55</accession>
<dbReference type="eggNOG" id="COG0296">
    <property type="taxonomic scope" value="Bacteria"/>
</dbReference>
<dbReference type="InterPro" id="IPR037439">
    <property type="entry name" value="Branching_enzy"/>
</dbReference>
<comment type="catalytic activity">
    <reaction evidence="1">
        <text>Transfers a segment of a (1-&gt;4)-alpha-D-glucan chain to a primary hydroxy group in a similar glucan chain.</text>
        <dbReference type="EC" id="2.4.1.18"/>
    </reaction>
</comment>
<dbReference type="PANTHER" id="PTHR43651">
    <property type="entry name" value="1,4-ALPHA-GLUCAN-BRANCHING ENZYME"/>
    <property type="match status" value="1"/>
</dbReference>
<dbReference type="CAZy" id="CBM48">
    <property type="family name" value="Carbohydrate-Binding Module Family 48"/>
</dbReference>
<dbReference type="CDD" id="cd02855">
    <property type="entry name" value="E_set_GBE_prok_N"/>
    <property type="match status" value="1"/>
</dbReference>
<dbReference type="Pfam" id="PF02806">
    <property type="entry name" value="Alpha-amylase_C"/>
    <property type="match status" value="1"/>
</dbReference>
<evidence type="ECO:0000313" key="8">
    <source>
        <dbReference type="EMBL" id="ACV28816.1"/>
    </source>
</evidence>
<protein>
    <recommendedName>
        <fullName evidence="4">1,4-alpha-glucan branching enzyme</fullName>
        <ecNumber evidence="4">2.4.1.18</ecNumber>
    </recommendedName>
</protein>
<gene>
    <name evidence="8" type="ordered locus">Apre_0788</name>
</gene>
<dbReference type="InterPro" id="IPR014756">
    <property type="entry name" value="Ig_E-set"/>
</dbReference>
<dbReference type="SUPFAM" id="SSF51445">
    <property type="entry name" value="(Trans)glycosidases"/>
    <property type="match status" value="1"/>
</dbReference>
<organism evidence="8 9">
    <name type="scientific">Anaerococcus prevotii (strain ATCC 9321 / DSM 20548 / JCM 6508 / NCTC 11806 / PC1)</name>
    <name type="common">Peptostreptococcus prevotii</name>
    <name type="synonym">Peptococcus prevotii</name>
    <dbReference type="NCBI Taxonomy" id="525919"/>
    <lineage>
        <taxon>Bacteria</taxon>
        <taxon>Bacillati</taxon>
        <taxon>Bacillota</taxon>
        <taxon>Tissierellia</taxon>
        <taxon>Tissierellales</taxon>
        <taxon>Peptoniphilaceae</taxon>
        <taxon>Anaerococcus</taxon>
    </lineage>
</organism>
<dbReference type="CAZy" id="GH13">
    <property type="family name" value="Glycoside Hydrolase Family 13"/>
</dbReference>
<reference evidence="8 9" key="1">
    <citation type="journal article" date="2009" name="Stand. Genomic Sci.">
        <title>Complete genome sequence of Anaerococcus prevotii type strain (PC1).</title>
        <authorList>
            <person name="Labutti K."/>
            <person name="Pukall R."/>
            <person name="Steenblock K."/>
            <person name="Glavina Del Rio T."/>
            <person name="Tice H."/>
            <person name="Copeland A."/>
            <person name="Cheng J.F."/>
            <person name="Lucas S."/>
            <person name="Chen F."/>
            <person name="Nolan M."/>
            <person name="Bruce D."/>
            <person name="Goodwin L."/>
            <person name="Pitluck S."/>
            <person name="Ivanova N."/>
            <person name="Mavromatis K."/>
            <person name="Ovchinnikova G."/>
            <person name="Pati A."/>
            <person name="Chen A."/>
            <person name="Palaniappan K."/>
            <person name="Land M."/>
            <person name="Hauser L."/>
            <person name="Chang Y.J."/>
            <person name="Jeffries C.D."/>
            <person name="Chain P."/>
            <person name="Saunders E."/>
            <person name="Brettin T."/>
            <person name="Detter J.C."/>
            <person name="Han C."/>
            <person name="Goker M."/>
            <person name="Bristow J."/>
            <person name="Eisen J.A."/>
            <person name="Markowitz V."/>
            <person name="Hugenholtz P."/>
            <person name="Kyrpides N.C."/>
            <person name="Klenk H.P."/>
            <person name="Lapidus A."/>
        </authorList>
    </citation>
    <scope>NUCLEOTIDE SEQUENCE [LARGE SCALE GENOMIC DNA]</scope>
    <source>
        <strain evidence="9">ATCC 9321 / DSM 20548 / JCM 6508 / NCTC 11806 / PC1</strain>
    </source>
</reference>
<dbReference type="Proteomes" id="UP000002294">
    <property type="component" value="Chromosome"/>
</dbReference>
<dbReference type="GO" id="GO:0004553">
    <property type="term" value="F:hydrolase activity, hydrolyzing O-glycosyl compounds"/>
    <property type="evidence" value="ECO:0007669"/>
    <property type="project" value="InterPro"/>
</dbReference>
<evidence type="ECO:0000256" key="6">
    <source>
        <dbReference type="ARBA" id="ARBA00022679"/>
    </source>
</evidence>
<dbReference type="InterPro" id="IPR017853">
    <property type="entry name" value="GH"/>
</dbReference>